<dbReference type="RefSeq" id="WP_201645216.1">
    <property type="nucleotide sequence ID" value="NZ_CAJHCP010000013.1"/>
</dbReference>
<sequence>MSTAADRRISPLLAFESIRVEVLEIAVVLGAVAARGSVTKTEMLRFHVSLRRILETERLCREEVP</sequence>
<proteinExistence type="predicted"/>
<dbReference type="Proteomes" id="UP000598032">
    <property type="component" value="Unassembled WGS sequence"/>
</dbReference>
<reference evidence="1 2" key="1">
    <citation type="submission" date="2020-10" db="EMBL/GenBank/DDBJ databases">
        <authorList>
            <person name="Peeters C."/>
        </authorList>
    </citation>
    <scope>NUCLEOTIDE SEQUENCE [LARGE SCALE GENOMIC DNA]</scope>
    <source>
        <strain evidence="1 2">LMG 28140</strain>
    </source>
</reference>
<comment type="caution">
    <text evidence="1">The sequence shown here is derived from an EMBL/GenBank/DDBJ whole genome shotgun (WGS) entry which is preliminary data.</text>
</comment>
<evidence type="ECO:0000313" key="2">
    <source>
        <dbReference type="Proteomes" id="UP000598032"/>
    </source>
</evidence>
<name>A0ABM8P1J7_9BURK</name>
<organism evidence="1 2">
    <name type="scientific">Paraburkholderia metrosideri</name>
    <dbReference type="NCBI Taxonomy" id="580937"/>
    <lineage>
        <taxon>Bacteria</taxon>
        <taxon>Pseudomonadati</taxon>
        <taxon>Pseudomonadota</taxon>
        <taxon>Betaproteobacteria</taxon>
        <taxon>Burkholderiales</taxon>
        <taxon>Burkholderiaceae</taxon>
        <taxon>Paraburkholderia</taxon>
    </lineage>
</organism>
<accession>A0ABM8P1J7</accession>
<keyword evidence="2" id="KW-1185">Reference proteome</keyword>
<evidence type="ECO:0000313" key="1">
    <source>
        <dbReference type="EMBL" id="CAD6553488.1"/>
    </source>
</evidence>
<protein>
    <submittedName>
        <fullName evidence="1">Uncharacterized protein</fullName>
    </submittedName>
</protein>
<dbReference type="EMBL" id="CAJHCP010000013">
    <property type="protein sequence ID" value="CAD6553488.1"/>
    <property type="molecule type" value="Genomic_DNA"/>
</dbReference>
<gene>
    <name evidence="1" type="ORF">LMG28140_05302</name>
</gene>